<dbReference type="GO" id="GO:0030515">
    <property type="term" value="F:snoRNA binding"/>
    <property type="evidence" value="ECO:0007669"/>
    <property type="project" value="InterPro"/>
</dbReference>
<dbReference type="InParanoid" id="A0A448YMG5"/>
<dbReference type="OrthoDB" id="3995826at2759"/>
<dbReference type="GO" id="GO:0006364">
    <property type="term" value="P:rRNA processing"/>
    <property type="evidence" value="ECO:0007669"/>
    <property type="project" value="InterPro"/>
</dbReference>
<feature type="compositionally biased region" description="Basic and acidic residues" evidence="2">
    <location>
        <begin position="106"/>
        <end position="147"/>
    </location>
</feature>
<evidence type="ECO:0000256" key="2">
    <source>
        <dbReference type="SAM" id="MobiDB-lite"/>
    </source>
</evidence>
<keyword evidence="1" id="KW-0175">Coiled coil</keyword>
<dbReference type="AlphaFoldDB" id="A0A448YMG5"/>
<evidence type="ECO:0000256" key="1">
    <source>
        <dbReference type="SAM" id="Coils"/>
    </source>
</evidence>
<feature type="compositionally biased region" description="Acidic residues" evidence="2">
    <location>
        <begin position="1"/>
        <end position="11"/>
    </location>
</feature>
<reference evidence="3 4" key="1">
    <citation type="submission" date="2018-12" db="EMBL/GenBank/DDBJ databases">
        <authorList>
            <person name="Tiukova I."/>
            <person name="Dainat J."/>
        </authorList>
    </citation>
    <scope>NUCLEOTIDE SEQUENCE [LARGE SCALE GENOMIC DNA]</scope>
</reference>
<name>A0A448YMG5_BRENA</name>
<dbReference type="Proteomes" id="UP000290900">
    <property type="component" value="Unassembled WGS sequence"/>
</dbReference>
<accession>A0A448YMG5</accession>
<feature type="compositionally biased region" description="Basic and acidic residues" evidence="2">
    <location>
        <begin position="12"/>
        <end position="22"/>
    </location>
</feature>
<sequence>MDTEDSGSLEEESGRIGETEKVGKKKVPERKGRSLRNVRHKKFDDDDDDDADLIELEGPSEEMKKLSELVDMEGTSGDEAPEEESMNSGINIEKLRVEREEKAIEEERKKVKEIRRKNDEKIREEKVRKRRRQEERLKEREEKKKLEEEEPPLELPMELLESYNSEEKPKKIKFSEKRSIGDAERKIIRQEKLKRRLKEVRKMNRKVEMKGPVRVRVLEKRKFSVPVSEIGSKREKWLKRRTVERVRTAYERRE</sequence>
<dbReference type="STRING" id="13370.A0A448YMG5"/>
<feature type="region of interest" description="Disordered" evidence="2">
    <location>
        <begin position="106"/>
        <end position="157"/>
    </location>
</feature>
<feature type="coiled-coil region" evidence="1">
    <location>
        <begin position="180"/>
        <end position="210"/>
    </location>
</feature>
<organism evidence="3 4">
    <name type="scientific">Brettanomyces naardenensis</name>
    <name type="common">Yeast</name>
    <dbReference type="NCBI Taxonomy" id="13370"/>
    <lineage>
        <taxon>Eukaryota</taxon>
        <taxon>Fungi</taxon>
        <taxon>Dikarya</taxon>
        <taxon>Ascomycota</taxon>
        <taxon>Saccharomycotina</taxon>
        <taxon>Pichiomycetes</taxon>
        <taxon>Pichiales</taxon>
        <taxon>Pichiaceae</taxon>
        <taxon>Brettanomyces</taxon>
    </lineage>
</organism>
<evidence type="ECO:0000313" key="3">
    <source>
        <dbReference type="EMBL" id="VEU22134.1"/>
    </source>
</evidence>
<gene>
    <name evidence="3" type="ORF">BRENAR_LOCUS2866</name>
</gene>
<feature type="compositionally biased region" description="Basic residues" evidence="2">
    <location>
        <begin position="23"/>
        <end position="41"/>
    </location>
</feature>
<keyword evidence="4" id="KW-1185">Reference proteome</keyword>
<dbReference type="EMBL" id="CAACVR010000018">
    <property type="protein sequence ID" value="VEU22134.1"/>
    <property type="molecule type" value="Genomic_DNA"/>
</dbReference>
<proteinExistence type="predicted"/>
<feature type="compositionally biased region" description="Acidic residues" evidence="2">
    <location>
        <begin position="45"/>
        <end position="60"/>
    </location>
</feature>
<dbReference type="InterPro" id="IPR013268">
    <property type="entry name" value="UTP16"/>
</dbReference>
<feature type="region of interest" description="Disordered" evidence="2">
    <location>
        <begin position="1"/>
        <end position="94"/>
    </location>
</feature>
<evidence type="ECO:0000313" key="4">
    <source>
        <dbReference type="Proteomes" id="UP000290900"/>
    </source>
</evidence>
<protein>
    <submittedName>
        <fullName evidence="3">DEKNAAC103141</fullName>
    </submittedName>
</protein>
<dbReference type="Pfam" id="PF08297">
    <property type="entry name" value="U3_snoRNA_assoc"/>
    <property type="match status" value="1"/>
</dbReference>